<evidence type="ECO:0000256" key="5">
    <source>
        <dbReference type="ARBA" id="ARBA00022723"/>
    </source>
</evidence>
<dbReference type="Gene3D" id="2.60.40.150">
    <property type="entry name" value="C2 domain"/>
    <property type="match status" value="1"/>
</dbReference>
<name>A0A836BYJ8_9CHLO</name>
<dbReference type="InterPro" id="IPR039010">
    <property type="entry name" value="Synaptotagmin_SMP"/>
</dbReference>
<keyword evidence="9" id="KW-0445">Lipid transport</keyword>
<accession>A0A836BYJ8</accession>
<reference evidence="16" key="1">
    <citation type="journal article" date="2020" name="bioRxiv">
        <title>Comparative genomics of Chlamydomonas.</title>
        <authorList>
            <person name="Craig R.J."/>
            <person name="Hasan A.R."/>
            <person name="Ness R.W."/>
            <person name="Keightley P.D."/>
        </authorList>
    </citation>
    <scope>NUCLEOTIDE SEQUENCE</scope>
    <source>
        <strain evidence="16">CCAP 11/70</strain>
    </source>
</reference>
<dbReference type="InterPro" id="IPR035892">
    <property type="entry name" value="C2_domain_sf"/>
</dbReference>
<evidence type="ECO:0000256" key="11">
    <source>
        <dbReference type="ARBA" id="ARBA00023136"/>
    </source>
</evidence>
<dbReference type="Proteomes" id="UP000612055">
    <property type="component" value="Unassembled WGS sequence"/>
</dbReference>
<evidence type="ECO:0000256" key="2">
    <source>
        <dbReference type="ARBA" id="ARBA00006996"/>
    </source>
</evidence>
<evidence type="ECO:0000256" key="9">
    <source>
        <dbReference type="ARBA" id="ARBA00023055"/>
    </source>
</evidence>
<dbReference type="Pfam" id="PF00168">
    <property type="entry name" value="C2"/>
    <property type="match status" value="1"/>
</dbReference>
<sequence>MSVPAVSTQQNGASAAASSAVAAGASTSPVTGISEIAAEQATPKRHAGSATPTPTFAAGSPAGASAQVGVSSPASATIASPATPAKPGTPPQPTSSTPATPAPADASAEAPASVKSPLLSASESLKQGLKDLPKVAADAAKQAGKSYVDAGKEAKGTVKALTSSFLSKKGPTITITADQIVTVLFLGGLATQVLLIPIFLPSAFRLVYSLVWGVLVGLGLSFLFYLNHKRKAETNELLAMNLGLKGLKRVVGDVPSWINLAEKEKMEWVNELILEVWPFIDKGVCQIIKDITAQVMPGVLKSLPAGLNGVVKSIGFKHLTFGNAPFRVESIWVSPTDKDRLVLELSVKWCGDPNITLAIETPTGKMCPRVMDIIFVATIRVVLCPLVDRIPGFVGAMVTVPAPPMIKYRLDFGKALGGSMAPAAVRPVINYFMKEVITAMLVWPQRLVVPILQETDQDRVEIQRLMRRHQGVLRVCVVRCKELASRDWVGSNDVLVELTTDSVHKECTDVRPPDHKVRARMGMGHTKAPPKGKETFTFMEYIYLLIQEPADQMLRMEVFDIDSLDPTKLLKGQVTQVVGARQLIGRALVKLGETCREGLRGSTDPMNTCVHLGDGDWGSPGGPGKGMGKVSLSLNFWPFERFTKNDVENALTGIVTIRLLKVWGLATAGDTLAAFVRVTSTAVGAKEWRSSVRSWSKRAHIQRLKNEIARLTVDADRDRREGRPKAAERKARYIAALEQVTAPRCDENKIRLTVEMDYMLDSNAMAAIYHVKLTDVIKVKVMEANMLASSECLGRLDIPVSDIITSSDVNPMTGLREYGLHRRRWEEYNPDVPERGLEQLERGLALEEGDGARIWVEMRWVPCIQPDGGLSADWDAPADATPQMSQSQGGAALQTSHSAGIRTSQSLGGEITPAQASLKPSQSVR</sequence>
<dbReference type="PROSITE" id="PS51847">
    <property type="entry name" value="SMP"/>
    <property type="match status" value="1"/>
</dbReference>
<dbReference type="AlphaFoldDB" id="A0A836BYJ8"/>
<evidence type="ECO:0000256" key="6">
    <source>
        <dbReference type="ARBA" id="ARBA00022737"/>
    </source>
</evidence>
<evidence type="ECO:0000256" key="1">
    <source>
        <dbReference type="ARBA" id="ARBA00004167"/>
    </source>
</evidence>
<evidence type="ECO:0000259" key="15">
    <source>
        <dbReference type="PROSITE" id="PS51847"/>
    </source>
</evidence>
<keyword evidence="7" id="KW-0106">Calcium</keyword>
<dbReference type="GO" id="GO:0006869">
    <property type="term" value="P:lipid transport"/>
    <property type="evidence" value="ECO:0007669"/>
    <property type="project" value="UniProtKB-KW"/>
</dbReference>
<dbReference type="Pfam" id="PF17047">
    <property type="entry name" value="SMP_LBD"/>
    <property type="match status" value="1"/>
</dbReference>
<proteinExistence type="inferred from homology"/>
<evidence type="ECO:0000256" key="7">
    <source>
        <dbReference type="ARBA" id="ARBA00022837"/>
    </source>
</evidence>
<keyword evidence="8 13" id="KW-1133">Transmembrane helix</keyword>
<keyword evidence="3" id="KW-0813">Transport</keyword>
<dbReference type="CDD" id="cd21677">
    <property type="entry name" value="SMP_SYT"/>
    <property type="match status" value="1"/>
</dbReference>
<comment type="similarity">
    <text evidence="2">Belongs to the synaptotagmin family.</text>
</comment>
<evidence type="ECO:0000256" key="13">
    <source>
        <dbReference type="SAM" id="Phobius"/>
    </source>
</evidence>
<feature type="compositionally biased region" description="Low complexity" evidence="12">
    <location>
        <begin position="13"/>
        <end position="28"/>
    </location>
</feature>
<keyword evidence="5" id="KW-0479">Metal-binding</keyword>
<feature type="domain" description="C2" evidence="14">
    <location>
        <begin position="454"/>
        <end position="606"/>
    </location>
</feature>
<dbReference type="SUPFAM" id="SSF49562">
    <property type="entry name" value="C2 domain (Calcium/lipid-binding domain, CaLB)"/>
    <property type="match status" value="1"/>
</dbReference>
<feature type="compositionally biased region" description="Polar residues" evidence="12">
    <location>
        <begin position="1"/>
        <end position="12"/>
    </location>
</feature>
<dbReference type="InterPro" id="IPR045050">
    <property type="entry name" value="Synaptotagmin_plant"/>
</dbReference>
<dbReference type="PANTHER" id="PTHR10774:SF190">
    <property type="entry name" value="C2 CALCIUM_LIPID-BINDING ENDONUCLEASE_EXONUCLEASE_PHOSPHATASE-RELATED"/>
    <property type="match status" value="1"/>
</dbReference>
<feature type="transmembrane region" description="Helical" evidence="13">
    <location>
        <begin position="180"/>
        <end position="200"/>
    </location>
</feature>
<feature type="compositionally biased region" description="Polar residues" evidence="12">
    <location>
        <begin position="882"/>
        <end position="907"/>
    </location>
</feature>
<evidence type="ECO:0000313" key="16">
    <source>
        <dbReference type="EMBL" id="KAG2493047.1"/>
    </source>
</evidence>
<gene>
    <name evidence="16" type="ORF">HYH03_008710</name>
</gene>
<dbReference type="InterPro" id="IPR031468">
    <property type="entry name" value="SMP_LBD"/>
</dbReference>
<feature type="transmembrane region" description="Helical" evidence="13">
    <location>
        <begin position="206"/>
        <end position="226"/>
    </location>
</feature>
<feature type="domain" description="SMP-LTD" evidence="15">
    <location>
        <begin position="262"/>
        <end position="452"/>
    </location>
</feature>
<dbReference type="OrthoDB" id="566659at2759"/>
<dbReference type="CDD" id="cd00030">
    <property type="entry name" value="C2"/>
    <property type="match status" value="1"/>
</dbReference>
<dbReference type="PROSITE" id="PS50004">
    <property type="entry name" value="C2"/>
    <property type="match status" value="1"/>
</dbReference>
<evidence type="ECO:0000313" key="17">
    <source>
        <dbReference type="Proteomes" id="UP000612055"/>
    </source>
</evidence>
<evidence type="ECO:0008006" key="18">
    <source>
        <dbReference type="Google" id="ProtNLM"/>
    </source>
</evidence>
<comment type="subcellular location">
    <subcellularLocation>
        <location evidence="1">Membrane</location>
        <topology evidence="1">Single-pass membrane protein</topology>
    </subcellularLocation>
</comment>
<dbReference type="GO" id="GO:0008289">
    <property type="term" value="F:lipid binding"/>
    <property type="evidence" value="ECO:0007669"/>
    <property type="project" value="UniProtKB-KW"/>
</dbReference>
<dbReference type="GO" id="GO:0005783">
    <property type="term" value="C:endoplasmic reticulum"/>
    <property type="evidence" value="ECO:0007669"/>
    <property type="project" value="TreeGrafter"/>
</dbReference>
<dbReference type="InterPro" id="IPR000008">
    <property type="entry name" value="C2_dom"/>
</dbReference>
<evidence type="ECO:0000256" key="8">
    <source>
        <dbReference type="ARBA" id="ARBA00022989"/>
    </source>
</evidence>
<feature type="compositionally biased region" description="Low complexity" evidence="12">
    <location>
        <begin position="94"/>
        <end position="113"/>
    </location>
</feature>
<evidence type="ECO:0000259" key="14">
    <source>
        <dbReference type="PROSITE" id="PS50004"/>
    </source>
</evidence>
<evidence type="ECO:0000256" key="3">
    <source>
        <dbReference type="ARBA" id="ARBA00022448"/>
    </source>
</evidence>
<keyword evidence="4 13" id="KW-0812">Transmembrane</keyword>
<organism evidence="16 17">
    <name type="scientific">Edaphochlamys debaryana</name>
    <dbReference type="NCBI Taxonomy" id="47281"/>
    <lineage>
        <taxon>Eukaryota</taxon>
        <taxon>Viridiplantae</taxon>
        <taxon>Chlorophyta</taxon>
        <taxon>core chlorophytes</taxon>
        <taxon>Chlorophyceae</taxon>
        <taxon>CS clade</taxon>
        <taxon>Chlamydomonadales</taxon>
        <taxon>Chlamydomonadales incertae sedis</taxon>
        <taxon>Edaphochlamys</taxon>
    </lineage>
</organism>
<dbReference type="GO" id="GO:0046872">
    <property type="term" value="F:metal ion binding"/>
    <property type="evidence" value="ECO:0007669"/>
    <property type="project" value="UniProtKB-KW"/>
</dbReference>
<comment type="caution">
    <text evidence="16">The sequence shown here is derived from an EMBL/GenBank/DDBJ whole genome shotgun (WGS) entry which is preliminary data.</text>
</comment>
<keyword evidence="17" id="KW-1185">Reference proteome</keyword>
<dbReference type="GO" id="GO:0016020">
    <property type="term" value="C:membrane"/>
    <property type="evidence" value="ECO:0007669"/>
    <property type="project" value="UniProtKB-SubCell"/>
</dbReference>
<feature type="compositionally biased region" description="Low complexity" evidence="12">
    <location>
        <begin position="71"/>
        <end position="86"/>
    </location>
</feature>
<keyword evidence="10" id="KW-0446">Lipid-binding</keyword>
<dbReference type="PANTHER" id="PTHR10774">
    <property type="entry name" value="EXTENDED SYNAPTOTAGMIN-RELATED"/>
    <property type="match status" value="1"/>
</dbReference>
<protein>
    <recommendedName>
        <fullName evidence="18">SMP-LTD domain-containing protein</fullName>
    </recommendedName>
</protein>
<dbReference type="EMBL" id="JAEHOE010000040">
    <property type="protein sequence ID" value="KAG2493047.1"/>
    <property type="molecule type" value="Genomic_DNA"/>
</dbReference>
<evidence type="ECO:0000256" key="4">
    <source>
        <dbReference type="ARBA" id="ARBA00022692"/>
    </source>
</evidence>
<evidence type="ECO:0000256" key="12">
    <source>
        <dbReference type="SAM" id="MobiDB-lite"/>
    </source>
</evidence>
<feature type="compositionally biased region" description="Polar residues" evidence="12">
    <location>
        <begin position="914"/>
        <end position="925"/>
    </location>
</feature>
<evidence type="ECO:0000256" key="10">
    <source>
        <dbReference type="ARBA" id="ARBA00023121"/>
    </source>
</evidence>
<feature type="region of interest" description="Disordered" evidence="12">
    <location>
        <begin position="871"/>
        <end position="925"/>
    </location>
</feature>
<feature type="region of interest" description="Disordered" evidence="12">
    <location>
        <begin position="1"/>
        <end position="113"/>
    </location>
</feature>
<keyword evidence="6" id="KW-0677">Repeat</keyword>
<keyword evidence="11 13" id="KW-0472">Membrane</keyword>